<feature type="zinc finger region" description="C3H1-type" evidence="6">
    <location>
        <begin position="235"/>
        <end position="263"/>
    </location>
</feature>
<name>A0A7M7HRA5_STRPU</name>
<dbReference type="AlphaFoldDB" id="A0A7M7HRA5"/>
<evidence type="ECO:0000313" key="8">
    <source>
        <dbReference type="EnsemblMetazoa" id="XP_011683959"/>
    </source>
</evidence>
<keyword evidence="2" id="KW-0677">Repeat</keyword>
<evidence type="ECO:0000256" key="2">
    <source>
        <dbReference type="ARBA" id="ARBA00022737"/>
    </source>
</evidence>
<reference evidence="8" key="2">
    <citation type="submission" date="2021-01" db="UniProtKB">
        <authorList>
            <consortium name="EnsemblMetazoa"/>
        </authorList>
    </citation>
    <scope>IDENTIFICATION</scope>
</reference>
<dbReference type="GO" id="GO:0005654">
    <property type="term" value="C:nucleoplasm"/>
    <property type="evidence" value="ECO:0000318"/>
    <property type="project" value="GO_Central"/>
</dbReference>
<evidence type="ECO:0000256" key="6">
    <source>
        <dbReference type="PROSITE-ProRule" id="PRU00723"/>
    </source>
</evidence>
<keyword evidence="1 6" id="KW-0479">Metal-binding</keyword>
<dbReference type="Pfam" id="PF00642">
    <property type="entry name" value="zf-CCCH"/>
    <property type="match status" value="1"/>
</dbReference>
<dbReference type="Pfam" id="PF14608">
    <property type="entry name" value="zf-CCCH_2"/>
    <property type="match status" value="1"/>
</dbReference>
<dbReference type="GO" id="GO:0003723">
    <property type="term" value="F:RNA binding"/>
    <property type="evidence" value="ECO:0000318"/>
    <property type="project" value="GO_Central"/>
</dbReference>
<keyword evidence="3 6" id="KW-0863">Zinc-finger</keyword>
<feature type="domain" description="C3H1-type" evidence="7">
    <location>
        <begin position="271"/>
        <end position="297"/>
    </location>
</feature>
<dbReference type="Gene3D" id="3.30.1370.210">
    <property type="match status" value="3"/>
</dbReference>
<organism evidence="8 9">
    <name type="scientific">Strongylocentrotus purpuratus</name>
    <name type="common">Purple sea urchin</name>
    <dbReference type="NCBI Taxonomy" id="7668"/>
    <lineage>
        <taxon>Eukaryota</taxon>
        <taxon>Metazoa</taxon>
        <taxon>Echinodermata</taxon>
        <taxon>Eleutherozoa</taxon>
        <taxon>Echinozoa</taxon>
        <taxon>Echinoidea</taxon>
        <taxon>Euechinoidea</taxon>
        <taxon>Echinacea</taxon>
        <taxon>Camarodonta</taxon>
        <taxon>Echinidea</taxon>
        <taxon>Strongylocentrotidae</taxon>
        <taxon>Strongylocentrotus</taxon>
    </lineage>
</organism>
<evidence type="ECO:0000259" key="7">
    <source>
        <dbReference type="PROSITE" id="PS50103"/>
    </source>
</evidence>
<feature type="zinc finger region" description="C3H1-type" evidence="6">
    <location>
        <begin position="1"/>
        <end position="17"/>
    </location>
</feature>
<dbReference type="InParanoid" id="A0A7M7HRA5"/>
<evidence type="ECO:0000256" key="3">
    <source>
        <dbReference type="ARBA" id="ARBA00022771"/>
    </source>
</evidence>
<accession>A0A7M7HRA5</accession>
<dbReference type="FunFam" id="3.30.1370.210:FF:000002">
    <property type="entry name" value="Muscleblind-like 1 isoform 2"/>
    <property type="match status" value="1"/>
</dbReference>
<comment type="similarity">
    <text evidence="5">Belongs to the muscleblind family.</text>
</comment>
<reference evidence="9" key="1">
    <citation type="submission" date="2015-02" db="EMBL/GenBank/DDBJ databases">
        <title>Genome sequencing for Strongylocentrotus purpuratus.</title>
        <authorList>
            <person name="Murali S."/>
            <person name="Liu Y."/>
            <person name="Vee V."/>
            <person name="English A."/>
            <person name="Wang M."/>
            <person name="Skinner E."/>
            <person name="Han Y."/>
            <person name="Muzny D.M."/>
            <person name="Worley K.C."/>
            <person name="Gibbs R.A."/>
        </authorList>
    </citation>
    <scope>NUCLEOTIDE SEQUENCE</scope>
</reference>
<feature type="zinc finger region" description="C3H1-type" evidence="6">
    <location>
        <begin position="435"/>
        <end position="461"/>
    </location>
</feature>
<dbReference type="KEGG" id="spu:752094"/>
<dbReference type="RefSeq" id="XP_011683959.1">
    <property type="nucleotide sequence ID" value="XM_011685657.2"/>
</dbReference>
<feature type="domain" description="C3H1-type" evidence="7">
    <location>
        <begin position="1"/>
        <end position="17"/>
    </location>
</feature>
<dbReference type="InterPro" id="IPR054429">
    <property type="entry name" value="Znf-CCCH_Muscleblind-like"/>
</dbReference>
<dbReference type="FunFam" id="3.30.1370.210:FF:000025">
    <property type="entry name" value="Zinc finger cx8-c-x5-c-x3-h type (and similar) domain-containing protein"/>
    <property type="match status" value="1"/>
</dbReference>
<dbReference type="GO" id="GO:0008270">
    <property type="term" value="F:zinc ion binding"/>
    <property type="evidence" value="ECO:0007669"/>
    <property type="project" value="UniProtKB-KW"/>
</dbReference>
<evidence type="ECO:0000256" key="5">
    <source>
        <dbReference type="ARBA" id="ARBA00038226"/>
    </source>
</evidence>
<dbReference type="Pfam" id="PF22628">
    <property type="entry name" value="zf-CCCH_10"/>
    <property type="match status" value="3"/>
</dbReference>
<evidence type="ECO:0000256" key="4">
    <source>
        <dbReference type="ARBA" id="ARBA00022833"/>
    </source>
</evidence>
<proteinExistence type="inferred from homology"/>
<evidence type="ECO:0000256" key="1">
    <source>
        <dbReference type="ARBA" id="ARBA00022723"/>
    </source>
</evidence>
<dbReference type="PANTHER" id="PTHR12675">
    <property type="entry name" value="MUSCLEBLIND-LIKE PROTEIN"/>
    <property type="match status" value="1"/>
</dbReference>
<keyword evidence="9" id="KW-1185">Reference proteome</keyword>
<feature type="domain" description="C3H1-type" evidence="7">
    <location>
        <begin position="235"/>
        <end position="263"/>
    </location>
</feature>
<dbReference type="GO" id="GO:0043484">
    <property type="term" value="P:regulation of RNA splicing"/>
    <property type="evidence" value="ECO:0000318"/>
    <property type="project" value="GO_Central"/>
</dbReference>
<sequence length="631" mass="66963">MQGRCTRENCKYLHPPPHLKTQLEINGRNTLATQKMLQNLQSQQLQQVVGMTNLQLQQSPNSATLLAGGQGLPAGPGSNQLVIPSSSPYTGKDTTTAVSAASIYHQHAPPQYQYNGLQIVPQSPYSIPASGQGQAQQVHSGQSAADINAMYSPYFLPVAVSMGGGQTMSVGGTHSSSNPYGSYFMPFPSPNIGQLTPSQAAQMGLAPEMMGLQTQMIPTGHSGHGLPMMSSMKKNDKLEVCREYQRGSCSRGETECKFAHPDEHITVDTTDNTVTVCMDHVKGRCSREKCKYFHPPLHLQAKIKAAQQQGNNMAAVLPTTPDTPSLKRHRDPSDDALLQTLSGLAPPPPKKITAGGLGHHQGAGHMMNFFSPSQFPYHHPQLGPAMMASHQHTPVVPTPFPVMPSMAQQGPGQSIPLFAPMMPTQVHPTRHPQSNETIPVCRDFKSGSCKRPSCKYAHVTEDYVELVDGKVTLCRDAVRGKCLRATCKYYHAPAHPPTATTTHVTMATSSSASSACSSSSSSANAYMAGSTAAPPGPLYMASSTLSGTNNSTTAAAVATTNASAPATAAAAAANVLPPQPPLQPQPLPFSAASAAASNPYLHHHHHLHHQHPASTVMPIAISNGYPAQVLP</sequence>
<dbReference type="PROSITE" id="PS50103">
    <property type="entry name" value="ZF_C3H1"/>
    <property type="match status" value="5"/>
</dbReference>
<dbReference type="PANTHER" id="PTHR12675:SF12">
    <property type="entry name" value="PROTEIN MUSCLEBLIND"/>
    <property type="match status" value="1"/>
</dbReference>
<dbReference type="InterPro" id="IPR000571">
    <property type="entry name" value="Znf_CCCH"/>
</dbReference>
<dbReference type="Proteomes" id="UP000007110">
    <property type="component" value="Unassembled WGS sequence"/>
</dbReference>
<feature type="zinc finger region" description="C3H1-type" evidence="6">
    <location>
        <begin position="468"/>
        <end position="494"/>
    </location>
</feature>
<feature type="domain" description="C3H1-type" evidence="7">
    <location>
        <begin position="468"/>
        <end position="494"/>
    </location>
</feature>
<feature type="domain" description="C3H1-type" evidence="7">
    <location>
        <begin position="435"/>
        <end position="461"/>
    </location>
</feature>
<dbReference type="SMART" id="SM00356">
    <property type="entry name" value="ZnF_C3H1"/>
    <property type="match status" value="4"/>
</dbReference>
<protein>
    <recommendedName>
        <fullName evidence="7">C3H1-type domain-containing protein</fullName>
    </recommendedName>
</protein>
<keyword evidence="4 6" id="KW-0862">Zinc</keyword>
<dbReference type="EnsemblMetazoa" id="XM_011685657">
    <property type="protein sequence ID" value="XP_011683959"/>
    <property type="gene ID" value="LOC752094"/>
</dbReference>
<dbReference type="GO" id="GO:0005737">
    <property type="term" value="C:cytoplasm"/>
    <property type="evidence" value="ECO:0000318"/>
    <property type="project" value="GO_Central"/>
</dbReference>
<dbReference type="OrthoDB" id="6285980at2759"/>
<evidence type="ECO:0000313" key="9">
    <source>
        <dbReference type="Proteomes" id="UP000007110"/>
    </source>
</evidence>
<feature type="zinc finger region" description="C3H1-type" evidence="6">
    <location>
        <begin position="271"/>
        <end position="297"/>
    </location>
</feature>
<dbReference type="GeneID" id="752094"/>